<dbReference type="EMBL" id="LODT01000004">
    <property type="protein sequence ID" value="KYR02002.1"/>
    <property type="molecule type" value="Genomic_DNA"/>
</dbReference>
<sequence>MFISKLKLLKNSSSLIFIGVPRLQPLNGCVSFSTKIYTKTGDKGTSSLFNGERRNKDDMIFHVLGSVDELSSSIGVAKETLVKFPFDRKKDVEGSSKSTDQDIIDKLESIQCLLLDIGSHIATPEYSEEAFKKRAQFPEEHVETLEKDIDFMDQHLQPLKNFILPGGGLVAAHFHTCRSLCRRAERDLVTLSHRDQIQPQVLKFLNRLSDYFFALSRYSSYLSNSTESLYKRQLQSSTSTTTTSKDKYQRHLEKRSTNE</sequence>
<dbReference type="FunFam" id="1.20.1200.10:FF:000001">
    <property type="entry name" value="Cob(I)yrinic acid a,c-diamide adenosyltransferase"/>
    <property type="match status" value="1"/>
</dbReference>
<keyword evidence="5 10" id="KW-0067">ATP-binding</keyword>
<comment type="subunit">
    <text evidence="2">Homotrimer.</text>
</comment>
<dbReference type="FunCoup" id="A0A152A6Y2">
    <property type="interactions" value="78"/>
</dbReference>
<organism evidence="13 14">
    <name type="scientific">Tieghemostelium lacteum</name>
    <name type="common">Slime mold</name>
    <name type="synonym">Dictyostelium lacteum</name>
    <dbReference type="NCBI Taxonomy" id="361077"/>
    <lineage>
        <taxon>Eukaryota</taxon>
        <taxon>Amoebozoa</taxon>
        <taxon>Evosea</taxon>
        <taxon>Eumycetozoa</taxon>
        <taxon>Dictyostelia</taxon>
        <taxon>Dictyosteliales</taxon>
        <taxon>Raperosteliaceae</taxon>
        <taxon>Tieghemostelium</taxon>
    </lineage>
</organism>
<dbReference type="InterPro" id="IPR036451">
    <property type="entry name" value="CblAdoTrfase-like_sf"/>
</dbReference>
<evidence type="ECO:0000256" key="2">
    <source>
        <dbReference type="ARBA" id="ARBA00011233"/>
    </source>
</evidence>
<dbReference type="Pfam" id="PF01923">
    <property type="entry name" value="Cob_adeno_trans"/>
    <property type="match status" value="1"/>
</dbReference>
<feature type="domain" description="Cobalamin adenosyltransferase-like" evidence="12">
    <location>
        <begin position="36"/>
        <end position="218"/>
    </location>
</feature>
<dbReference type="InterPro" id="IPR016030">
    <property type="entry name" value="CblAdoTrfase-like"/>
</dbReference>
<evidence type="ECO:0000313" key="13">
    <source>
        <dbReference type="EMBL" id="KYR02002.1"/>
    </source>
</evidence>
<dbReference type="OrthoDB" id="549173at2759"/>
<gene>
    <name evidence="13" type="ORF">DLAC_00795</name>
</gene>
<dbReference type="SUPFAM" id="SSF89028">
    <property type="entry name" value="Cobalamin adenosyltransferase-like"/>
    <property type="match status" value="1"/>
</dbReference>
<name>A0A152A6Y2_TIELA</name>
<accession>A0A152A6Y2</accession>
<dbReference type="OMA" id="HQACTVV"/>
<evidence type="ECO:0000256" key="4">
    <source>
        <dbReference type="ARBA" id="ARBA00022741"/>
    </source>
</evidence>
<comment type="catalytic activity">
    <reaction evidence="6">
        <text>cob(I)alamin-[corrinoid adenosyltransferase] + ATP = apo-[corrinoid adenosyltransferase] + adenosylcob(III)alamin + triphosphate</text>
        <dbReference type="Rhea" id="RHEA:56796"/>
        <dbReference type="Rhea" id="RHEA-COMP:14743"/>
        <dbReference type="Rhea" id="RHEA-COMP:14744"/>
        <dbReference type="ChEBI" id="CHEBI:18036"/>
        <dbReference type="ChEBI" id="CHEBI:18408"/>
        <dbReference type="ChEBI" id="CHEBI:30616"/>
        <dbReference type="ChEBI" id="CHEBI:60488"/>
        <dbReference type="ChEBI" id="CHEBI:83228"/>
    </reaction>
    <physiologicalReaction direction="left-to-right" evidence="6">
        <dbReference type="Rhea" id="RHEA:56797"/>
    </physiologicalReaction>
</comment>
<dbReference type="Proteomes" id="UP000076078">
    <property type="component" value="Unassembled WGS sequence"/>
</dbReference>
<dbReference type="InterPro" id="IPR029499">
    <property type="entry name" value="PduO-typ"/>
</dbReference>
<keyword evidence="3 10" id="KW-0808">Transferase</keyword>
<protein>
    <recommendedName>
        <fullName evidence="8">Corrinoid adenosyltransferase MMAB</fullName>
    </recommendedName>
    <alternativeName>
        <fullName evidence="9">ATP:co(I)rrinoid adenosyltransferase MMAB</fullName>
    </alternativeName>
</protein>
<keyword evidence="4 10" id="KW-0547">Nucleotide-binding</keyword>
<dbReference type="Gene3D" id="1.20.1200.10">
    <property type="entry name" value="Cobalamin adenosyltransferase-like"/>
    <property type="match status" value="1"/>
</dbReference>
<proteinExistence type="inferred from homology"/>
<evidence type="ECO:0000256" key="11">
    <source>
        <dbReference type="SAM" id="MobiDB-lite"/>
    </source>
</evidence>
<dbReference type="AlphaFoldDB" id="A0A152A6Y2"/>
<feature type="region of interest" description="Disordered" evidence="11">
    <location>
        <begin position="235"/>
        <end position="259"/>
    </location>
</feature>
<dbReference type="GO" id="GO:0005524">
    <property type="term" value="F:ATP binding"/>
    <property type="evidence" value="ECO:0007669"/>
    <property type="project" value="UniProtKB-UniRule"/>
</dbReference>
<dbReference type="STRING" id="361077.A0A152A6Y2"/>
<comment type="similarity">
    <text evidence="1 10">Belongs to the Cob(I)alamin adenosyltransferase family.</text>
</comment>
<evidence type="ECO:0000256" key="10">
    <source>
        <dbReference type="RuleBase" id="RU366026"/>
    </source>
</evidence>
<evidence type="ECO:0000256" key="9">
    <source>
        <dbReference type="ARBA" id="ARBA00075216"/>
    </source>
</evidence>
<evidence type="ECO:0000256" key="7">
    <source>
        <dbReference type="ARBA" id="ARBA00056747"/>
    </source>
</evidence>
<keyword evidence="14" id="KW-1185">Reference proteome</keyword>
<evidence type="ECO:0000256" key="1">
    <source>
        <dbReference type="ARBA" id="ARBA00007487"/>
    </source>
</evidence>
<feature type="compositionally biased region" description="Basic and acidic residues" evidence="11">
    <location>
        <begin position="244"/>
        <end position="259"/>
    </location>
</feature>
<dbReference type="GO" id="GO:0009235">
    <property type="term" value="P:cobalamin metabolic process"/>
    <property type="evidence" value="ECO:0007669"/>
    <property type="project" value="UniProtKB-ARBA"/>
</dbReference>
<evidence type="ECO:0000256" key="3">
    <source>
        <dbReference type="ARBA" id="ARBA00022679"/>
    </source>
</evidence>
<reference evidence="13 14" key="1">
    <citation type="submission" date="2015-12" db="EMBL/GenBank/DDBJ databases">
        <title>Dictyostelia acquired genes for synthesis and detection of signals that induce cell-type specialization by lateral gene transfer from prokaryotes.</title>
        <authorList>
            <person name="Gloeckner G."/>
            <person name="Schaap P."/>
        </authorList>
    </citation>
    <scope>NUCLEOTIDE SEQUENCE [LARGE SCALE GENOMIC DNA]</scope>
    <source>
        <strain evidence="13 14">TK</strain>
    </source>
</reference>
<comment type="function">
    <text evidence="7">Converts cob(I)alamin to adenosylcobalamin (adenosylcob(III)alamin), a coenzyme for methylmalonyl-CoA mutase, therefore participates in the final step of the vitamin B12 conversion. Generates adenosylcobalamin (AdoCbl) and directly delivers the cofactor to MUT in a transfer that is stimulated by ATP-binding to MMAB and gated by MMAA.</text>
</comment>
<comment type="caution">
    <text evidence="13">The sequence shown here is derived from an EMBL/GenBank/DDBJ whole genome shotgun (WGS) entry which is preliminary data.</text>
</comment>
<dbReference type="NCBIfam" id="TIGR00636">
    <property type="entry name" value="PduO_Nterm"/>
    <property type="match status" value="1"/>
</dbReference>
<evidence type="ECO:0000313" key="14">
    <source>
        <dbReference type="Proteomes" id="UP000076078"/>
    </source>
</evidence>
<evidence type="ECO:0000256" key="5">
    <source>
        <dbReference type="ARBA" id="ARBA00022840"/>
    </source>
</evidence>
<dbReference type="InParanoid" id="A0A152A6Y2"/>
<dbReference type="GO" id="GO:0008817">
    <property type="term" value="F:corrinoid adenosyltransferase activity"/>
    <property type="evidence" value="ECO:0007669"/>
    <property type="project" value="TreeGrafter"/>
</dbReference>
<dbReference type="PANTHER" id="PTHR12213:SF0">
    <property type="entry name" value="CORRINOID ADENOSYLTRANSFERASE MMAB"/>
    <property type="match status" value="1"/>
</dbReference>
<evidence type="ECO:0000256" key="8">
    <source>
        <dbReference type="ARBA" id="ARBA00071654"/>
    </source>
</evidence>
<evidence type="ECO:0000256" key="6">
    <source>
        <dbReference type="ARBA" id="ARBA00051988"/>
    </source>
</evidence>
<evidence type="ECO:0000259" key="12">
    <source>
        <dbReference type="Pfam" id="PF01923"/>
    </source>
</evidence>
<dbReference type="PANTHER" id="PTHR12213">
    <property type="entry name" value="CORRINOID ADENOSYLTRANSFERASE"/>
    <property type="match status" value="1"/>
</dbReference>